<dbReference type="PATRIC" id="fig|657313.3.peg.1162"/>
<evidence type="ECO:0000256" key="1">
    <source>
        <dbReference type="SAM" id="Phobius"/>
    </source>
</evidence>
<keyword evidence="1" id="KW-0472">Membrane</keyword>
<sequence length="116" mass="13865">MKKTSFRVTKATLELENALIQKMDIPRTTFHRRMIDYYLEYDRTVKPQLLIRKMTDPNYIQKDEMEQIYLDEKREQLLLEVAEEQARVHQKKCGINIVLFQALLTYCVVMAPVVLE</sequence>
<gene>
    <name evidence="2" type="ORF">RTO_01710</name>
</gene>
<keyword evidence="1" id="KW-0812">Transmembrane</keyword>
<accession>D4M151</accession>
<organism evidence="2 3">
    <name type="scientific">[Ruminococcus] torques L2-14</name>
    <dbReference type="NCBI Taxonomy" id="657313"/>
    <lineage>
        <taxon>Bacteria</taxon>
        <taxon>Bacillati</taxon>
        <taxon>Bacillota</taxon>
        <taxon>Clostridia</taxon>
        <taxon>Lachnospirales</taxon>
        <taxon>Lachnospiraceae</taxon>
        <taxon>Mediterraneibacter</taxon>
    </lineage>
</organism>
<dbReference type="Proteomes" id="UP000008956">
    <property type="component" value="Chromosome"/>
</dbReference>
<protein>
    <submittedName>
        <fullName evidence="2">Uncharacterized protein</fullName>
    </submittedName>
</protein>
<reference evidence="2 3" key="1">
    <citation type="submission" date="2010-03" db="EMBL/GenBank/DDBJ databases">
        <title>The genome sequence of Ruminococcus torques L2-14.</title>
        <authorList>
            <consortium name="metaHIT consortium -- http://www.metahit.eu/"/>
            <person name="Pajon A."/>
            <person name="Turner K."/>
            <person name="Parkhill J."/>
            <person name="Duncan S."/>
            <person name="Flint H."/>
        </authorList>
    </citation>
    <scope>NUCLEOTIDE SEQUENCE [LARGE SCALE GENOMIC DNA]</scope>
    <source>
        <strain evidence="2 3">L2-14</strain>
    </source>
</reference>
<evidence type="ECO:0000313" key="3">
    <source>
        <dbReference type="Proteomes" id="UP000008956"/>
    </source>
</evidence>
<evidence type="ECO:0000313" key="2">
    <source>
        <dbReference type="EMBL" id="CBL24963.1"/>
    </source>
</evidence>
<dbReference type="HOGENOM" id="CLU_2095080_0_0_9"/>
<dbReference type="EMBL" id="FP929055">
    <property type="protein sequence ID" value="CBL24963.1"/>
    <property type="molecule type" value="Genomic_DNA"/>
</dbReference>
<reference evidence="2 3" key="2">
    <citation type="submission" date="2010-03" db="EMBL/GenBank/DDBJ databases">
        <authorList>
            <person name="Pajon A."/>
        </authorList>
    </citation>
    <scope>NUCLEOTIDE SEQUENCE [LARGE SCALE GENOMIC DNA]</scope>
    <source>
        <strain evidence="2 3">L2-14</strain>
    </source>
</reference>
<feature type="transmembrane region" description="Helical" evidence="1">
    <location>
        <begin position="95"/>
        <end position="115"/>
    </location>
</feature>
<dbReference type="KEGG" id="rto:RTO_01710"/>
<dbReference type="RefSeq" id="WP_004611197.1">
    <property type="nucleotide sequence ID" value="NC_021015.1"/>
</dbReference>
<name>D4M151_9FIRM</name>
<dbReference type="AlphaFoldDB" id="D4M151"/>
<proteinExistence type="predicted"/>
<keyword evidence="1" id="KW-1133">Transmembrane helix</keyword>